<reference evidence="3 4" key="1">
    <citation type="submission" date="2016-03" db="EMBL/GenBank/DDBJ databases">
        <authorList>
            <person name="Ploux O."/>
        </authorList>
    </citation>
    <scope>NUCLEOTIDE SEQUENCE [LARGE SCALE GENOMIC DNA]</scope>
    <source>
        <strain evidence="3 4">URUG2</strain>
    </source>
</reference>
<dbReference type="AlphaFoldDB" id="A0A2D3V6C0"/>
<dbReference type="InterPro" id="IPR001623">
    <property type="entry name" value="DnaJ_domain"/>
</dbReference>
<feature type="compositionally biased region" description="Low complexity" evidence="1">
    <location>
        <begin position="157"/>
        <end position="169"/>
    </location>
</feature>
<feature type="compositionally biased region" description="Polar residues" evidence="1">
    <location>
        <begin position="455"/>
        <end position="464"/>
    </location>
</feature>
<dbReference type="PROSITE" id="PS50076">
    <property type="entry name" value="DNAJ_2"/>
    <property type="match status" value="1"/>
</dbReference>
<dbReference type="Pfam" id="PF06985">
    <property type="entry name" value="HET"/>
    <property type="match status" value="1"/>
</dbReference>
<dbReference type="STRING" id="112498.A0A2D3V6C0"/>
<feature type="region of interest" description="Disordered" evidence="1">
    <location>
        <begin position="273"/>
        <end position="339"/>
    </location>
</feature>
<evidence type="ECO:0000256" key="1">
    <source>
        <dbReference type="SAM" id="MobiDB-lite"/>
    </source>
</evidence>
<evidence type="ECO:0000259" key="2">
    <source>
        <dbReference type="PROSITE" id="PS50076"/>
    </source>
</evidence>
<dbReference type="SMART" id="SM00271">
    <property type="entry name" value="DnaJ"/>
    <property type="match status" value="1"/>
</dbReference>
<feature type="region of interest" description="Disordered" evidence="1">
    <location>
        <begin position="354"/>
        <end position="417"/>
    </location>
</feature>
<feature type="region of interest" description="Disordered" evidence="1">
    <location>
        <begin position="142"/>
        <end position="169"/>
    </location>
</feature>
<feature type="region of interest" description="Disordered" evidence="1">
    <location>
        <begin position="444"/>
        <end position="464"/>
    </location>
</feature>
<feature type="compositionally biased region" description="Basic and acidic residues" evidence="1">
    <location>
        <begin position="358"/>
        <end position="372"/>
    </location>
</feature>
<dbReference type="RefSeq" id="XP_023630237.1">
    <property type="nucleotide sequence ID" value="XM_023774469.1"/>
</dbReference>
<protein>
    <recommendedName>
        <fullName evidence="2">J domain-containing protein</fullName>
    </recommendedName>
</protein>
<dbReference type="PANTHER" id="PTHR24148">
    <property type="entry name" value="ANKYRIN REPEAT DOMAIN-CONTAINING PROTEIN 39 HOMOLOG-RELATED"/>
    <property type="match status" value="1"/>
</dbReference>
<dbReference type="OrthoDB" id="270167at2759"/>
<accession>A0A2D3V6C0</accession>
<evidence type="ECO:0000313" key="3">
    <source>
        <dbReference type="EMBL" id="CZT23513.1"/>
    </source>
</evidence>
<dbReference type="Pfam" id="PF00226">
    <property type="entry name" value="DnaJ"/>
    <property type="match status" value="1"/>
</dbReference>
<feature type="compositionally biased region" description="Polar residues" evidence="1">
    <location>
        <begin position="383"/>
        <end position="392"/>
    </location>
</feature>
<evidence type="ECO:0000313" key="4">
    <source>
        <dbReference type="Proteomes" id="UP000225277"/>
    </source>
</evidence>
<dbReference type="CDD" id="cd06257">
    <property type="entry name" value="DnaJ"/>
    <property type="match status" value="1"/>
</dbReference>
<dbReference type="InterPro" id="IPR052895">
    <property type="entry name" value="HetReg/Transcr_Mod"/>
</dbReference>
<gene>
    <name evidence="3" type="ORF">RCC_09227</name>
</gene>
<dbReference type="PANTHER" id="PTHR24148:SF82">
    <property type="entry name" value="HETEROKARYON INCOMPATIBILITY DOMAIN-CONTAINING PROTEIN"/>
    <property type="match status" value="1"/>
</dbReference>
<feature type="domain" description="J" evidence="2">
    <location>
        <begin position="7"/>
        <end position="81"/>
    </location>
</feature>
<dbReference type="SUPFAM" id="SSF46565">
    <property type="entry name" value="Chaperone J-domain"/>
    <property type="match status" value="1"/>
</dbReference>
<dbReference type="GeneID" id="35604299"/>
<proteinExistence type="predicted"/>
<dbReference type="PRINTS" id="PR00625">
    <property type="entry name" value="JDOMAIN"/>
</dbReference>
<feature type="compositionally biased region" description="Low complexity" evidence="1">
    <location>
        <begin position="393"/>
        <end position="408"/>
    </location>
</feature>
<sequence>MARVAFDPFEALDLARDASGSTIKARYHELALRYHPNRHQGSSDQQQQQKSTYSDHFHRVHEAYNLLSKADNRRRRAELLDLLDLEEDVHAHFAELIEQPETPEEEEQAHHIVDDQEVLFSSDADDDLPNLGLQRRQTDLSRHANTAKHVRDKSEGTSSVLTPVSPVSPTRKRLQWPKLANISTVLEDDTTKEADYFTQRRRKLKKLEKQELEAFWGYREAMALKFKAEEEAEKQHELYERARWKREYFERAPKETRERMRSFQHFMGAVSAFEHHTPRRRGRSTVSYGSGTPVEGPGESAHFLSPTNALGRQKHKRAWSTDVSGDQTDSEEDSGDAHFRTMSNWRRSFYGKTNVNMEPHRGRSDHAREQSHPDGPFQLVIRQPTNLSSIQEGRSSSGETPSPSSREPSPSPYLTQTTNANHHRFTIVPTQSTAQLLGASVERHLRSPSPVGRALSSSTREQTLHTNDGCSLELKIVGTPHHYHIPRQHVHLLNDADKARLLGAESDAVGAAAEASKLLDRLNQLDPTTAAKFEVKQDIKKSFAFRLIYEHKDIASQGHQSFIALSYRRKLSVRKTPSLFTLPLDCEMFEAVWQERGENEGIWIDQISIDQDSDFERTVSMSAMDMVYSRARRVIVALDDIEFNHREGEQLQSHMAEYNALAHVAPRKRFRRKQPSFLESHEHMFEMIRKILRSSWFKRAWCRHEMRLGKHHIFLIPCTRNNNRPGRDVLRFNGKFMAHLLDLSLEVPFESDVESVKPALHAFFRDRSKMAPDEREMASHHGNMSTVVAEVMMMEAGGDPRIPVEQREADARKDKIAIILNTMECGLALHQDLRRPSIRISQDECYHDLLMLGLAAQDPGSLCAIGSPLPISPSNSSVLYTPTVADAGLNNSKTLQRLPENARLAIDTSGSEHYIQLDLKFLQPRAPPGLQSIPEIGHDQQVCKSASLDDALRVDKTSEAMQLARHIFEICDGEGRKWGRNRKRYLTHDKKANFLFGPMHDIYVETLACVLECGPAWMSDIAERYSMGRWKVDLHGAYELLIALQNTTGKWPAEAWSERSAGFIVDFVNFLVIRGLPLRQLSEKEDWRPVWFSTEAGGKVLSFVPVGKKEFIRPAIPTALIHPDYVHLSRLWILEPRRSGQDFSGQDEWTLLGKSVLFSDEVYIEHMSSSSGDLKAQQKIYGRRRRRKECVHD</sequence>
<keyword evidence="4" id="KW-1185">Reference proteome</keyword>
<dbReference type="EMBL" id="FJUY01000017">
    <property type="protein sequence ID" value="CZT23513.1"/>
    <property type="molecule type" value="Genomic_DNA"/>
</dbReference>
<dbReference type="Proteomes" id="UP000225277">
    <property type="component" value="Unassembled WGS sequence"/>
</dbReference>
<organism evidence="3 4">
    <name type="scientific">Ramularia collo-cygni</name>
    <dbReference type="NCBI Taxonomy" id="112498"/>
    <lineage>
        <taxon>Eukaryota</taxon>
        <taxon>Fungi</taxon>
        <taxon>Dikarya</taxon>
        <taxon>Ascomycota</taxon>
        <taxon>Pezizomycotina</taxon>
        <taxon>Dothideomycetes</taxon>
        <taxon>Dothideomycetidae</taxon>
        <taxon>Mycosphaerellales</taxon>
        <taxon>Mycosphaerellaceae</taxon>
        <taxon>Ramularia</taxon>
    </lineage>
</organism>
<dbReference type="Gene3D" id="1.10.287.110">
    <property type="entry name" value="DnaJ domain"/>
    <property type="match status" value="1"/>
</dbReference>
<dbReference type="InterPro" id="IPR036869">
    <property type="entry name" value="J_dom_sf"/>
</dbReference>
<dbReference type="InterPro" id="IPR010730">
    <property type="entry name" value="HET"/>
</dbReference>
<name>A0A2D3V6C0_9PEZI</name>